<dbReference type="PROSITE" id="PS51186">
    <property type="entry name" value="GNAT"/>
    <property type="match status" value="1"/>
</dbReference>
<protein>
    <submittedName>
        <fullName evidence="2">N-acetyltransferase Eis</fullName>
        <ecNumber evidence="2">2.3.1.-</ecNumber>
    </submittedName>
</protein>
<dbReference type="PANTHER" id="PTHR37817:SF1">
    <property type="entry name" value="N-ACETYLTRANSFERASE EIS"/>
    <property type="match status" value="1"/>
</dbReference>
<keyword evidence="2" id="KW-0808">Transferase</keyword>
<dbReference type="Pfam" id="PF17668">
    <property type="entry name" value="Acetyltransf_17"/>
    <property type="match status" value="1"/>
</dbReference>
<dbReference type="EC" id="2.3.1.-" evidence="2"/>
<dbReference type="CDD" id="cd04301">
    <property type="entry name" value="NAT_SF"/>
    <property type="match status" value="1"/>
</dbReference>
<evidence type="ECO:0000259" key="1">
    <source>
        <dbReference type="PROSITE" id="PS51186"/>
    </source>
</evidence>
<dbReference type="Pfam" id="PF13527">
    <property type="entry name" value="Acetyltransf_9"/>
    <property type="match status" value="1"/>
</dbReference>
<dbReference type="PANTHER" id="PTHR37817">
    <property type="entry name" value="N-ACETYLTRANSFERASE EIS"/>
    <property type="match status" value="1"/>
</dbReference>
<dbReference type="InterPro" id="IPR041380">
    <property type="entry name" value="Acetyltransf_17"/>
</dbReference>
<dbReference type="InterPro" id="IPR000182">
    <property type="entry name" value="GNAT_dom"/>
</dbReference>
<gene>
    <name evidence="2" type="primary">eis_3</name>
    <name evidence="2" type="ORF">PAECIP111802_04360</name>
</gene>
<dbReference type="Pfam" id="PF13530">
    <property type="entry name" value="SCP2_2"/>
    <property type="match status" value="1"/>
</dbReference>
<name>A0ABM8VLU1_9BACL</name>
<reference evidence="2 3" key="1">
    <citation type="submission" date="2021-06" db="EMBL/GenBank/DDBJ databases">
        <authorList>
            <person name="Criscuolo A."/>
        </authorList>
    </citation>
    <scope>NUCLEOTIDE SEQUENCE [LARGE SCALE GENOMIC DNA]</scope>
    <source>
        <strain evidence="3">CIP 111802</strain>
    </source>
</reference>
<evidence type="ECO:0000313" key="3">
    <source>
        <dbReference type="Proteomes" id="UP000730618"/>
    </source>
</evidence>
<feature type="domain" description="N-acetyltransferase" evidence="1">
    <location>
        <begin position="41"/>
        <end position="185"/>
    </location>
</feature>
<dbReference type="InterPro" id="IPR025559">
    <property type="entry name" value="Eis_dom"/>
</dbReference>
<proteinExistence type="predicted"/>
<accession>A0ABM8VLU1</accession>
<dbReference type="InterPro" id="IPR051554">
    <property type="entry name" value="Acetyltransferase_Eis"/>
</dbReference>
<keyword evidence="2" id="KW-0012">Acyltransferase</keyword>
<dbReference type="EMBL" id="CAJVCE010000013">
    <property type="protein sequence ID" value="CAG7648962.1"/>
    <property type="molecule type" value="Genomic_DNA"/>
</dbReference>
<evidence type="ECO:0000313" key="2">
    <source>
        <dbReference type="EMBL" id="CAG7648962.1"/>
    </source>
</evidence>
<keyword evidence="3" id="KW-1185">Reference proteome</keyword>
<dbReference type="GO" id="GO:0016746">
    <property type="term" value="F:acyltransferase activity"/>
    <property type="evidence" value="ECO:0007669"/>
    <property type="project" value="UniProtKB-KW"/>
</dbReference>
<organism evidence="2 3">
    <name type="scientific">Paenibacillus allorhizosphaerae</name>
    <dbReference type="NCBI Taxonomy" id="2849866"/>
    <lineage>
        <taxon>Bacteria</taxon>
        <taxon>Bacillati</taxon>
        <taxon>Bacillota</taxon>
        <taxon>Bacilli</taxon>
        <taxon>Bacillales</taxon>
        <taxon>Paenibacillaceae</taxon>
        <taxon>Paenibacillus</taxon>
    </lineage>
</organism>
<comment type="caution">
    <text evidence="2">The sequence shown here is derived from an EMBL/GenBank/DDBJ whole genome shotgun (WGS) entry which is preliminary data.</text>
</comment>
<dbReference type="Proteomes" id="UP000730618">
    <property type="component" value="Unassembled WGS sequence"/>
</dbReference>
<sequence>MVARGNFYAALVQSTKKLMRMEGGTAMSHLQQQEVNEAASVEIRPIPEEHFPDTLNLWSFAFQMTYTPEDIERRKLDMRDYELLGAYVEDRLAAAMNILDLKTWIQGKAFDMGGIASVATWPEYRRGGLVKRLLDNALHSMRDKGQTVSFLHPFQFGFYRRFGWETYAEYKTYEIPTALMPKLSPQPGRIVRSSPDAGLLNPLYEAYASRYNGSLVRSEKWWKDRIFGRRQGEIAVYYDEAGQPGGYVHYQVKDRVCTVHELVALHHGARLALWRFLADHDSMIDKLKLNAPADDRLPFLLDNPRIKQELVPYFMARIVDVSGFLEKYPFVSGVEDCVRLEINDAQAAWNNGTFLLKIDESGTAKVETGGPETGEHPVLSCDIQTLTAMMLSYQRPAFLHEIGRLQGQEDALDALERLIPCRQTYLPDFF</sequence>